<accession>A0A7G1KJB9</accession>
<dbReference type="Pfam" id="PF00296">
    <property type="entry name" value="Bac_luciferase"/>
    <property type="match status" value="1"/>
</dbReference>
<organism evidence="6 7">
    <name type="scientific">Nocardia wallacei</name>
    <dbReference type="NCBI Taxonomy" id="480035"/>
    <lineage>
        <taxon>Bacteria</taxon>
        <taxon>Bacillati</taxon>
        <taxon>Actinomycetota</taxon>
        <taxon>Actinomycetes</taxon>
        <taxon>Mycobacteriales</taxon>
        <taxon>Nocardiaceae</taxon>
        <taxon>Nocardia</taxon>
    </lineage>
</organism>
<dbReference type="Gene3D" id="3.20.20.30">
    <property type="entry name" value="Luciferase-like domain"/>
    <property type="match status" value="1"/>
</dbReference>
<evidence type="ECO:0000313" key="6">
    <source>
        <dbReference type="EMBL" id="BCK54941.1"/>
    </source>
</evidence>
<dbReference type="PANTHER" id="PTHR42847:SF4">
    <property type="entry name" value="ALKANESULFONATE MONOOXYGENASE-RELATED"/>
    <property type="match status" value="1"/>
</dbReference>
<proteinExistence type="predicted"/>
<evidence type="ECO:0000256" key="2">
    <source>
        <dbReference type="ARBA" id="ARBA00022643"/>
    </source>
</evidence>
<dbReference type="KEGG" id="nwl:NWFMUON74_27130"/>
<dbReference type="AlphaFoldDB" id="A0A7G1KJB9"/>
<dbReference type="InterPro" id="IPR036661">
    <property type="entry name" value="Luciferase-like_sf"/>
</dbReference>
<reference evidence="6 7" key="1">
    <citation type="submission" date="2020-08" db="EMBL/GenBank/DDBJ databases">
        <title>Genome Sequencing of Nocardia wallacei strain FMUON74 and assembly.</title>
        <authorList>
            <person name="Toyokawa M."/>
            <person name="Uesaka K."/>
        </authorList>
    </citation>
    <scope>NUCLEOTIDE SEQUENCE [LARGE SCALE GENOMIC DNA]</scope>
    <source>
        <strain evidence="6 7">FMUON74</strain>
    </source>
</reference>
<feature type="domain" description="Luciferase-like" evidence="5">
    <location>
        <begin position="14"/>
        <end position="220"/>
    </location>
</feature>
<evidence type="ECO:0000256" key="4">
    <source>
        <dbReference type="ARBA" id="ARBA00023033"/>
    </source>
</evidence>
<dbReference type="RefSeq" id="WP_187688129.1">
    <property type="nucleotide sequence ID" value="NZ_AP023396.1"/>
</dbReference>
<dbReference type="Proteomes" id="UP000516173">
    <property type="component" value="Chromosome"/>
</dbReference>
<dbReference type="EMBL" id="AP023396">
    <property type="protein sequence ID" value="BCK54941.1"/>
    <property type="molecule type" value="Genomic_DNA"/>
</dbReference>
<keyword evidence="7" id="KW-1185">Reference proteome</keyword>
<evidence type="ECO:0000259" key="5">
    <source>
        <dbReference type="Pfam" id="PF00296"/>
    </source>
</evidence>
<keyword evidence="4" id="KW-0503">Monooxygenase</keyword>
<protein>
    <recommendedName>
        <fullName evidence="5">Luciferase-like domain-containing protein</fullName>
    </recommendedName>
</protein>
<keyword evidence="2" id="KW-0288">FMN</keyword>
<dbReference type="GeneID" id="80347263"/>
<dbReference type="SUPFAM" id="SSF51679">
    <property type="entry name" value="Bacterial luciferase-like"/>
    <property type="match status" value="1"/>
</dbReference>
<evidence type="ECO:0000256" key="1">
    <source>
        <dbReference type="ARBA" id="ARBA00022630"/>
    </source>
</evidence>
<name>A0A7G1KJB9_9NOCA</name>
<evidence type="ECO:0000256" key="3">
    <source>
        <dbReference type="ARBA" id="ARBA00023002"/>
    </source>
</evidence>
<dbReference type="InterPro" id="IPR050172">
    <property type="entry name" value="SsuD_RutA_monooxygenase"/>
</dbReference>
<dbReference type="GO" id="GO:0046306">
    <property type="term" value="P:alkanesulfonate catabolic process"/>
    <property type="evidence" value="ECO:0007669"/>
    <property type="project" value="TreeGrafter"/>
</dbReference>
<evidence type="ECO:0000313" key="7">
    <source>
        <dbReference type="Proteomes" id="UP000516173"/>
    </source>
</evidence>
<dbReference type="InterPro" id="IPR011251">
    <property type="entry name" value="Luciferase-like_dom"/>
</dbReference>
<keyword evidence="3" id="KW-0560">Oxidoreductase</keyword>
<gene>
    <name evidence="6" type="ORF">NWFMUON74_27130</name>
</gene>
<keyword evidence="1" id="KW-0285">Flavoprotein</keyword>
<sequence>MVEFFLFIPQIRLPMADIVERARTAESVGFDGVAFIDHLVAPGAEQQPLWEAMTVASWVAARTNRLRVGHLVLCDAFRHPAVLAKQAVTLQEASGGRFELGLGSGSIPAELIRFDITRARAAERRERLERTLASLRVYWGATAQAQVPQPATPIPLVLGGTGAKTLELVREYATWWNLPATELGRLPDLLPSIGSAGASIQQMIGFVGAGRSAEEVRAVSARRFGYLGDGLRCGDAEDLVEHFRGLARLGVGRFYVWFADFAPPTTLAEFGESVVRAVRDSGIGHASRQAR</sequence>
<dbReference type="GO" id="GO:0008726">
    <property type="term" value="F:alkanesulfonate monooxygenase activity"/>
    <property type="evidence" value="ECO:0007669"/>
    <property type="project" value="TreeGrafter"/>
</dbReference>
<dbReference type="PANTHER" id="PTHR42847">
    <property type="entry name" value="ALKANESULFONATE MONOOXYGENASE"/>
    <property type="match status" value="1"/>
</dbReference>